<dbReference type="InterPro" id="IPR039104">
    <property type="entry name" value="6PGL"/>
</dbReference>
<dbReference type="InterPro" id="IPR006148">
    <property type="entry name" value="Glc/Gal-6P_isomerase"/>
</dbReference>
<keyword evidence="3" id="KW-1185">Reference proteome</keyword>
<dbReference type="GO" id="GO:0005975">
    <property type="term" value="P:carbohydrate metabolic process"/>
    <property type="evidence" value="ECO:0007669"/>
    <property type="project" value="InterPro"/>
</dbReference>
<dbReference type="Proteomes" id="UP000095751">
    <property type="component" value="Unassembled WGS sequence"/>
</dbReference>
<evidence type="ECO:0000313" key="2">
    <source>
        <dbReference type="EMBL" id="OEU23619.1"/>
    </source>
</evidence>
<dbReference type="KEGG" id="fcy:FRACYDRAFT_259433"/>
<dbReference type="InParanoid" id="A0A1E7FZN4"/>
<reference evidence="2 3" key="1">
    <citation type="submission" date="2016-09" db="EMBL/GenBank/DDBJ databases">
        <title>Extensive genetic diversity and differential bi-allelic expression allows diatom success in the polar Southern Ocean.</title>
        <authorList>
            <consortium name="DOE Joint Genome Institute"/>
            <person name="Mock T."/>
            <person name="Otillar R.P."/>
            <person name="Strauss J."/>
            <person name="Dupont C."/>
            <person name="Frickenhaus S."/>
            <person name="Maumus F."/>
            <person name="Mcmullan M."/>
            <person name="Sanges R."/>
            <person name="Schmutz J."/>
            <person name="Toseland A."/>
            <person name="Valas R."/>
            <person name="Veluchamy A."/>
            <person name="Ward B.J."/>
            <person name="Allen A."/>
            <person name="Barry K."/>
            <person name="Falciatore A."/>
            <person name="Ferrante M."/>
            <person name="Fortunato A.E."/>
            <person name="Gloeckner G."/>
            <person name="Gruber A."/>
            <person name="Hipkin R."/>
            <person name="Janech M."/>
            <person name="Kroth P."/>
            <person name="Leese F."/>
            <person name="Lindquist E."/>
            <person name="Lyon B.R."/>
            <person name="Martin J."/>
            <person name="Mayer C."/>
            <person name="Parker M."/>
            <person name="Quesneville H."/>
            <person name="Raymond J."/>
            <person name="Uhlig C."/>
            <person name="Valentin K.U."/>
            <person name="Worden A.Z."/>
            <person name="Armbrust E.V."/>
            <person name="Bowler C."/>
            <person name="Green B."/>
            <person name="Moulton V."/>
            <person name="Van Oosterhout C."/>
            <person name="Grigoriev I."/>
        </authorList>
    </citation>
    <scope>NUCLEOTIDE SEQUENCE [LARGE SCALE GENOMIC DNA]</scope>
    <source>
        <strain evidence="2 3">CCMP1102</strain>
    </source>
</reference>
<dbReference type="AlphaFoldDB" id="A0A1E7FZN4"/>
<keyword evidence="2" id="KW-0808">Transferase</keyword>
<protein>
    <submittedName>
        <fullName evidence="2">Nagb/rpia/CoA transferase-like protein</fullName>
    </submittedName>
</protein>
<dbReference type="GO" id="GO:0016740">
    <property type="term" value="F:transferase activity"/>
    <property type="evidence" value="ECO:0007669"/>
    <property type="project" value="UniProtKB-KW"/>
</dbReference>
<dbReference type="SUPFAM" id="SSF100950">
    <property type="entry name" value="NagB/RpiA/CoA transferase-like"/>
    <property type="match status" value="1"/>
</dbReference>
<evidence type="ECO:0000259" key="1">
    <source>
        <dbReference type="Pfam" id="PF01182"/>
    </source>
</evidence>
<sequence length="334" mass="36143">MKQIVIAIISIAVVTITLLVDESASFVLKHQPPHTHHHKNIIRNDRSTIMTMMSALSSPPAVPVDKVIVLEDAEAVGQAIRDIVTEAAKKAIEERGYFALAIPGGSILKMLSGDIPNKEEWTTRTIIAYVNHKCVPMNNIELATHAKAKQLFLDSWGVEDYDDDEIDDGLNVLVLDGTNDGIQEATSYETKLKLLSIDKLPIDTTTGLPIFDLALIGVGDDGHIGSLYPNREEVLVGSADGSTTRSCPWVLPVEMKEPPSITLSLPVMQNARQIVVAACGVSDKYPQGKSAGMKRAVSSTDETLQTFPAVGLRESATWVMDKAAASALGEEYNN</sequence>
<dbReference type="EMBL" id="KV784353">
    <property type="protein sequence ID" value="OEU23619.1"/>
    <property type="molecule type" value="Genomic_DNA"/>
</dbReference>
<name>A0A1E7FZN4_9STRA</name>
<evidence type="ECO:0000313" key="3">
    <source>
        <dbReference type="Proteomes" id="UP000095751"/>
    </source>
</evidence>
<feature type="domain" description="Glucosamine/galactosamine-6-phosphate isomerase" evidence="1">
    <location>
        <begin position="71"/>
        <end position="313"/>
    </location>
</feature>
<dbReference type="PANTHER" id="PTHR11054">
    <property type="entry name" value="6-PHOSPHOGLUCONOLACTONASE"/>
    <property type="match status" value="1"/>
</dbReference>
<accession>A0A1E7FZN4</accession>
<gene>
    <name evidence="2" type="ORF">FRACYDRAFT_259433</name>
</gene>
<dbReference type="Gene3D" id="3.40.50.1360">
    <property type="match status" value="1"/>
</dbReference>
<dbReference type="OrthoDB" id="432544at2759"/>
<dbReference type="PANTHER" id="PTHR11054:SF0">
    <property type="entry name" value="6-PHOSPHOGLUCONOLACTONASE"/>
    <property type="match status" value="1"/>
</dbReference>
<organism evidence="2 3">
    <name type="scientific">Fragilariopsis cylindrus CCMP1102</name>
    <dbReference type="NCBI Taxonomy" id="635003"/>
    <lineage>
        <taxon>Eukaryota</taxon>
        <taxon>Sar</taxon>
        <taxon>Stramenopiles</taxon>
        <taxon>Ochrophyta</taxon>
        <taxon>Bacillariophyta</taxon>
        <taxon>Bacillariophyceae</taxon>
        <taxon>Bacillariophycidae</taxon>
        <taxon>Bacillariales</taxon>
        <taxon>Bacillariaceae</taxon>
        <taxon>Fragilariopsis</taxon>
    </lineage>
</organism>
<proteinExistence type="predicted"/>
<dbReference type="Pfam" id="PF01182">
    <property type="entry name" value="Glucosamine_iso"/>
    <property type="match status" value="1"/>
</dbReference>
<dbReference type="InterPro" id="IPR037171">
    <property type="entry name" value="NagB/RpiA_transferase-like"/>
</dbReference>